<dbReference type="InterPro" id="IPR008964">
    <property type="entry name" value="Invasin/intimin_cell_adhesion"/>
</dbReference>
<dbReference type="PROSITE" id="PS50022">
    <property type="entry name" value="FA58C_3"/>
    <property type="match status" value="2"/>
</dbReference>
<dbReference type="InterPro" id="IPR000421">
    <property type="entry name" value="FA58C"/>
</dbReference>
<name>A0A6N2VJC3_9FIRM</name>
<dbReference type="SUPFAM" id="SSF49373">
    <property type="entry name" value="Invasin/intimin cell-adhesion fragments"/>
    <property type="match status" value="1"/>
</dbReference>
<dbReference type="PRINTS" id="PR00738">
    <property type="entry name" value="GLHYDRLASE20"/>
</dbReference>
<dbReference type="InterPro" id="IPR017853">
    <property type="entry name" value="GH"/>
</dbReference>
<dbReference type="Pfam" id="PF02838">
    <property type="entry name" value="Glyco_hydro_20b"/>
    <property type="match status" value="1"/>
</dbReference>
<dbReference type="Pfam" id="PF00728">
    <property type="entry name" value="Glyco_hydro_20"/>
    <property type="match status" value="1"/>
</dbReference>
<feature type="signal peptide" evidence="6">
    <location>
        <begin position="1"/>
        <end position="30"/>
    </location>
</feature>
<reference evidence="8" key="1">
    <citation type="submission" date="2019-11" db="EMBL/GenBank/DDBJ databases">
        <authorList>
            <person name="Feng L."/>
        </authorList>
    </citation>
    <scope>NUCLEOTIDE SEQUENCE</scope>
    <source>
        <strain evidence="8">CnexileLFYP112</strain>
    </source>
</reference>
<dbReference type="SUPFAM" id="SSF49785">
    <property type="entry name" value="Galactose-binding domain-like"/>
    <property type="match status" value="3"/>
</dbReference>
<dbReference type="SUPFAM" id="SSF55545">
    <property type="entry name" value="beta-N-acetylhexosaminidase-like domain"/>
    <property type="match status" value="1"/>
</dbReference>
<keyword evidence="2 8" id="KW-0378">Hydrolase</keyword>
<dbReference type="GO" id="GO:0004563">
    <property type="term" value="F:beta-N-acetylhexosaminidase activity"/>
    <property type="evidence" value="ECO:0007669"/>
    <property type="project" value="UniProtKB-EC"/>
</dbReference>
<gene>
    <name evidence="8" type="primary">exo I</name>
    <name evidence="8" type="ORF">CNLFYP112_02681</name>
</gene>
<dbReference type="Gene3D" id="3.30.379.10">
    <property type="entry name" value="Chitobiase/beta-hexosaminidase domain 2-like"/>
    <property type="match status" value="1"/>
</dbReference>
<dbReference type="PANTHER" id="PTHR43678:SF1">
    <property type="entry name" value="BETA-N-ACETYLHEXOSAMINIDASE"/>
    <property type="match status" value="1"/>
</dbReference>
<feature type="compositionally biased region" description="Basic and acidic residues" evidence="5">
    <location>
        <begin position="1511"/>
        <end position="1526"/>
    </location>
</feature>
<dbReference type="Gene3D" id="2.60.40.1080">
    <property type="match status" value="1"/>
</dbReference>
<feature type="compositionally biased region" description="Basic and acidic residues" evidence="5">
    <location>
        <begin position="1535"/>
        <end position="1546"/>
    </location>
</feature>
<dbReference type="InterPro" id="IPR008979">
    <property type="entry name" value="Galactose-bd-like_sf"/>
</dbReference>
<feature type="active site" description="Proton donor" evidence="4">
    <location>
        <position position="812"/>
    </location>
</feature>
<sequence length="1575" mass="175734">MKRKKVIAILLAAALSAGNLSGLGMLSVAAENTQTEQAVEKENEQTNIALNRTARASNSLGASAEHPARTPELAFDGKGDNTTDNINSRWQSSDVQEFREEWLEVDLGNSAKISKVTVKFFAKLYGNFVIETSDSQAEDAKWTQIKSVEMPSGNDANIIKEVDVTKDGEPVEVSRYLRLRFTSGNTQAASRGIGVYEFEVYGDLSEPDKPGKPENPDAVTGNIAKGKRATASGVETGMESCTPNLAVDGDKETRWSAPQMKTGTDANQKQNMQWLELNLGNNVTDITSIDISFFKLVFSTDYTIKTRASETDNWREVAHITHEPSAEQNKVDSIKTVKELDKYVRFEFNKVNTQAGGNSVSVREIEVNGTQVPVPYEPESAKEVLDTVKGLDTITADMTEVPLPQVPEGYEIHVIGSEYPQVITDDGKISAYNMYDYKSMEIMLQVVNKEDETDVAKKAFQVAVPKKTQKHVDLFPEVENQNAEPKVIPSIQEWYGYDGEFKLTKNSRIIVKDGANLGADKIAKQFQEDMKEITGMELAIVSGQESDADDILIESAVEDTYTLGDEGYLLQADDDGIHIIGNGYNGCLYGAMTLEQVFYTQKDEFKFPKGIARDFSKYAVRGVMIDIARTPYRMDALEDIVKALAFYKINEVQFHLNDNRHVPGNADRDKYEHWENVEGMFRLESDTFPSLKTTEKKNDYYNEVFGGSPQYTKEEYKNLQNLAMDYGINPISEIDAPGHSLLFTKYVRNHLDEAQKAVPEIKGNINADKDWELLAMTGEKKDSAFAFMDALFDEYLEEDVFLGDTVNIGADEYWNINDQERPGVQEYIRKMADNVKDHDKKVRMWGSTSQFFKNQDQAKAYNDIEIDFWSNSWENAANRIEQGYKVVNVDSFHLYGNPGRDKRDVVNVEHVFNNWDPTVMTGSKVSKSEPNLLGAKTALWADIADMGVTERDNFERIMRQAAVLSEKTWGGTDETQTFEEYSFKYDRLQQGPGVSLGADVDSETGLVLDYDFANVKDGRVYDASGNGYNGNISDAKIKEEAGTAWLQLNGDTEVQTELRSMDYPYTVQFELRLAKEGNRDGETYIFDGRDGRLSINDKGNLQINRSYFTQDFGYQIPTDKPVQMTIVGTQQVTKLYIDGKLEKTLLRTTNSETDYEHLLSTFVFPLSSIGKGIEGELANLKVYNKALSPEKIKEVSEKKEVTEVNVSQGTAAAGTAQRKGDGNQDVDWKKLRVGWKAIDGDGNALDGKHGTDVSEKDSYFEGAYADSAFAVDMLEEQDISKLVLQWDRAPKSFKIQISEDGNVWKDLQTVDGESVNTITFAEPIHIRYIKMQGVSLNGNNTFKLREFEAYEAVDKTALKEQVKAAKEKCEEFGLTFADAKGYDAFMDAYMKAEAMYENTLAEQNDVERVTKTLEKALKDLPENPDPGEVEVESVKVIAEKTELKVGETTTVKAVITPDNATDQTVSWTTSDESVITVDKDGQITAKKNGKANVIATASNGKTDKVEITVVEEKTDPKPDNGDDGKDNQNQTQNTKPEEDKKKDPVKTGDPQSIALCLGAMAAAGATVIGRKKKRD</sequence>
<accession>A0A6N2VJC3</accession>
<dbReference type="EC" id="3.2.1.52" evidence="8"/>
<evidence type="ECO:0000256" key="4">
    <source>
        <dbReference type="PIRSR" id="PIRSR625705-1"/>
    </source>
</evidence>
<dbReference type="SMART" id="SM00635">
    <property type="entry name" value="BID_2"/>
    <property type="match status" value="1"/>
</dbReference>
<dbReference type="Pfam" id="PF02368">
    <property type="entry name" value="Big_2"/>
    <property type="match status" value="1"/>
</dbReference>
<feature type="domain" description="F5/8 type C" evidence="7">
    <location>
        <begin position="43"/>
        <end position="203"/>
    </location>
</feature>
<dbReference type="InterPro" id="IPR029018">
    <property type="entry name" value="Hex-like_dom2"/>
</dbReference>
<evidence type="ECO:0000256" key="1">
    <source>
        <dbReference type="ARBA" id="ARBA00006285"/>
    </source>
</evidence>
<dbReference type="InterPro" id="IPR052764">
    <property type="entry name" value="GH20_Enzymes"/>
</dbReference>
<dbReference type="Pfam" id="PF00754">
    <property type="entry name" value="F5_F8_type_C"/>
    <property type="match status" value="3"/>
</dbReference>
<evidence type="ECO:0000313" key="8">
    <source>
        <dbReference type="EMBL" id="VYT29012.1"/>
    </source>
</evidence>
<evidence type="ECO:0000256" key="2">
    <source>
        <dbReference type="ARBA" id="ARBA00022801"/>
    </source>
</evidence>
<comment type="similarity">
    <text evidence="1">Belongs to the glycosyl hydrolase 20 family.</text>
</comment>
<evidence type="ECO:0000256" key="6">
    <source>
        <dbReference type="SAM" id="SignalP"/>
    </source>
</evidence>
<keyword evidence="3 8" id="KW-0326">Glycosidase</keyword>
<dbReference type="InterPro" id="IPR015882">
    <property type="entry name" value="HEX_bac_N"/>
</dbReference>
<proteinExistence type="inferred from homology"/>
<dbReference type="Gene3D" id="3.20.20.80">
    <property type="entry name" value="Glycosidases"/>
    <property type="match status" value="1"/>
</dbReference>
<dbReference type="InterPro" id="IPR013320">
    <property type="entry name" value="ConA-like_dom_sf"/>
</dbReference>
<feature type="region of interest" description="Disordered" evidence="5">
    <location>
        <begin position="57"/>
        <end position="88"/>
    </location>
</feature>
<organism evidence="8">
    <name type="scientific">[Clostridium] nexile</name>
    <dbReference type="NCBI Taxonomy" id="29361"/>
    <lineage>
        <taxon>Bacteria</taxon>
        <taxon>Bacillati</taxon>
        <taxon>Bacillota</taxon>
        <taxon>Clostridia</taxon>
        <taxon>Lachnospirales</taxon>
        <taxon>Lachnospiraceae</taxon>
        <taxon>Tyzzerella</taxon>
    </lineage>
</organism>
<dbReference type="EMBL" id="CACRTG010000028">
    <property type="protein sequence ID" value="VYT29012.1"/>
    <property type="molecule type" value="Genomic_DNA"/>
</dbReference>
<dbReference type="CDD" id="cd06564">
    <property type="entry name" value="GH20_DspB_LnbB-like"/>
    <property type="match status" value="1"/>
</dbReference>
<dbReference type="SUPFAM" id="SSF49899">
    <property type="entry name" value="Concanavalin A-like lectins/glucanases"/>
    <property type="match status" value="1"/>
</dbReference>
<feature type="region of interest" description="Disordered" evidence="5">
    <location>
        <begin position="1511"/>
        <end position="1550"/>
    </location>
</feature>
<dbReference type="GO" id="GO:0005975">
    <property type="term" value="P:carbohydrate metabolic process"/>
    <property type="evidence" value="ECO:0007669"/>
    <property type="project" value="InterPro"/>
</dbReference>
<feature type="chain" id="PRO_5038556628" evidence="6">
    <location>
        <begin position="31"/>
        <end position="1575"/>
    </location>
</feature>
<dbReference type="InterPro" id="IPR015883">
    <property type="entry name" value="Glyco_hydro_20_cat"/>
</dbReference>
<dbReference type="Gene3D" id="2.60.120.200">
    <property type="match status" value="1"/>
</dbReference>
<dbReference type="SUPFAM" id="SSF51445">
    <property type="entry name" value="(Trans)glycosidases"/>
    <property type="match status" value="1"/>
</dbReference>
<dbReference type="Gene3D" id="2.60.120.260">
    <property type="entry name" value="Galactose-binding domain-like"/>
    <property type="match status" value="3"/>
</dbReference>
<dbReference type="InterPro" id="IPR025705">
    <property type="entry name" value="Beta_hexosaminidase_sua/sub"/>
</dbReference>
<protein>
    <submittedName>
        <fullName evidence="8">Beta-hexosaminidase</fullName>
        <ecNumber evidence="8">3.2.1.52</ecNumber>
    </submittedName>
</protein>
<keyword evidence="6" id="KW-0732">Signal</keyword>
<evidence type="ECO:0000256" key="3">
    <source>
        <dbReference type="ARBA" id="ARBA00023295"/>
    </source>
</evidence>
<dbReference type="InterPro" id="IPR003343">
    <property type="entry name" value="Big_2"/>
</dbReference>
<evidence type="ECO:0000256" key="5">
    <source>
        <dbReference type="SAM" id="MobiDB-lite"/>
    </source>
</evidence>
<evidence type="ECO:0000259" key="7">
    <source>
        <dbReference type="PROSITE" id="PS50022"/>
    </source>
</evidence>
<dbReference type="PANTHER" id="PTHR43678">
    <property type="entry name" value="PUTATIVE (AFU_ORTHOLOGUE AFUA_2G00640)-RELATED"/>
    <property type="match status" value="1"/>
</dbReference>
<feature type="domain" description="F5/8 type C" evidence="7">
    <location>
        <begin position="1269"/>
        <end position="1352"/>
    </location>
</feature>